<comment type="caution">
    <text evidence="2">The sequence shown here is derived from an EMBL/GenBank/DDBJ whole genome shotgun (WGS) entry which is preliminary data.</text>
</comment>
<reference evidence="2 3" key="1">
    <citation type="submission" date="2019-04" db="EMBL/GenBank/DDBJ databases">
        <title>Altererythrobacter aquimixticola sp. nov., isolated from sediment of junction between the ocean and a freshwater spring.</title>
        <authorList>
            <person name="Yoon J.-H."/>
        </authorList>
    </citation>
    <scope>NUCLEOTIDE SEQUENCE [LARGE SCALE GENOMIC DNA]</scope>
    <source>
        <strain evidence="2 3">SSKS-13</strain>
    </source>
</reference>
<keyword evidence="1" id="KW-0732">Signal</keyword>
<dbReference type="EMBL" id="SSHH01000002">
    <property type="protein sequence ID" value="TIX49989.1"/>
    <property type="molecule type" value="Genomic_DNA"/>
</dbReference>
<feature type="chain" id="PRO_5020847981" evidence="1">
    <location>
        <begin position="32"/>
        <end position="271"/>
    </location>
</feature>
<name>A0A4T3EZ32_9SPHN</name>
<evidence type="ECO:0000313" key="2">
    <source>
        <dbReference type="EMBL" id="TIX49989.1"/>
    </source>
</evidence>
<organism evidence="2 3">
    <name type="scientific">Alteraurantiacibacter aquimixticola</name>
    <dbReference type="NCBI Taxonomy" id="2489173"/>
    <lineage>
        <taxon>Bacteria</taxon>
        <taxon>Pseudomonadati</taxon>
        <taxon>Pseudomonadota</taxon>
        <taxon>Alphaproteobacteria</taxon>
        <taxon>Sphingomonadales</taxon>
        <taxon>Erythrobacteraceae</taxon>
        <taxon>Alteraurantiacibacter</taxon>
    </lineage>
</organism>
<keyword evidence="3" id="KW-1185">Reference proteome</keyword>
<accession>A0A4T3EZ32</accession>
<evidence type="ECO:0000256" key="1">
    <source>
        <dbReference type="SAM" id="SignalP"/>
    </source>
</evidence>
<protein>
    <submittedName>
        <fullName evidence="2">Uncharacterized protein</fullName>
    </submittedName>
</protein>
<dbReference type="OrthoDB" id="7428252at2"/>
<feature type="signal peptide" evidence="1">
    <location>
        <begin position="1"/>
        <end position="31"/>
    </location>
</feature>
<gene>
    <name evidence="2" type="ORF">E5222_06715</name>
</gene>
<dbReference type="Proteomes" id="UP000309389">
    <property type="component" value="Unassembled WGS sequence"/>
</dbReference>
<dbReference type="AlphaFoldDB" id="A0A4T3EZ32"/>
<dbReference type="RefSeq" id="WP_136693009.1">
    <property type="nucleotide sequence ID" value="NZ_SSHH01000002.1"/>
</dbReference>
<proteinExistence type="predicted"/>
<evidence type="ECO:0000313" key="3">
    <source>
        <dbReference type="Proteomes" id="UP000309389"/>
    </source>
</evidence>
<sequence length="271" mass="30518">MRRVFALCAALTVALPVAGPGTGLSPAPAHAQGNDNDYTPLNSRIRRDRQFPTEPRNAFAPARLTEVTRSRSEKMDDQFARCLWDRSNEKGLDLLSRTDFGFVRFEQIGIETSEIRDLYPIQTCLRRVANSHRSGVRLSYNGDSMRRWYIQAAYLDMYDDGPSWLQPGYEVAEREYPLSALIMPVRVAMDVADCVVVQDPHTVDYFYRTGEGSEEEATAIQELVPLIGSCIPEGQQIEMSAQSLRIWMGEGLWHAANNSTPPAEDLPEETE</sequence>